<evidence type="ECO:0008006" key="3">
    <source>
        <dbReference type="Google" id="ProtNLM"/>
    </source>
</evidence>
<dbReference type="AlphaFoldDB" id="A0A0F9UJW5"/>
<dbReference type="InterPro" id="IPR037124">
    <property type="entry name" value="Chaperonin_GroES_sf"/>
</dbReference>
<dbReference type="SUPFAM" id="SSF50129">
    <property type="entry name" value="GroES-like"/>
    <property type="match status" value="1"/>
</dbReference>
<name>A0A0F9UJW5_9ZZZZ</name>
<dbReference type="Pfam" id="PF00166">
    <property type="entry name" value="Cpn10"/>
    <property type="match status" value="1"/>
</dbReference>
<dbReference type="InterPro" id="IPR020818">
    <property type="entry name" value="Chaperonin_GroES"/>
</dbReference>
<evidence type="ECO:0000256" key="1">
    <source>
        <dbReference type="ARBA" id="ARBA00023186"/>
    </source>
</evidence>
<dbReference type="EMBL" id="LAZR01000954">
    <property type="protein sequence ID" value="KKN53868.1"/>
    <property type="molecule type" value="Genomic_DNA"/>
</dbReference>
<dbReference type="CDD" id="cd00320">
    <property type="entry name" value="cpn10"/>
    <property type="match status" value="1"/>
</dbReference>
<dbReference type="PRINTS" id="PR00297">
    <property type="entry name" value="CHAPERONIN10"/>
</dbReference>
<dbReference type="InterPro" id="IPR011032">
    <property type="entry name" value="GroES-like_sf"/>
</dbReference>
<accession>A0A0F9UJW5</accession>
<keyword evidence="1" id="KW-0143">Chaperone</keyword>
<dbReference type="GO" id="GO:0044183">
    <property type="term" value="F:protein folding chaperone"/>
    <property type="evidence" value="ECO:0007669"/>
    <property type="project" value="InterPro"/>
</dbReference>
<protein>
    <recommendedName>
        <fullName evidence="3">10 kDa chaperonin</fullName>
    </recommendedName>
</protein>
<reference evidence="2" key="1">
    <citation type="journal article" date="2015" name="Nature">
        <title>Complex archaea that bridge the gap between prokaryotes and eukaryotes.</title>
        <authorList>
            <person name="Spang A."/>
            <person name="Saw J.H."/>
            <person name="Jorgensen S.L."/>
            <person name="Zaremba-Niedzwiedzka K."/>
            <person name="Martijn J."/>
            <person name="Lind A.E."/>
            <person name="van Eijk R."/>
            <person name="Schleper C."/>
            <person name="Guy L."/>
            <person name="Ettema T.J."/>
        </authorList>
    </citation>
    <scope>NUCLEOTIDE SEQUENCE</scope>
</reference>
<sequence>MLMSECIKILEKNTPDYFQHSNWLINCQQPMVCSLHLDSLMASIDILEIKDKTDDEIQKLIKSRILTTLREAITRLSPEYFTPNQKKQNVIEPLGTNIVVRPIEETPEGVLLPERAQDTRDFGIVWLVGPDVKVLKRGDLILLPSWNDDKLKVDGIEYVMLAEKSIGVRISE</sequence>
<comment type="caution">
    <text evidence="2">The sequence shown here is derived from an EMBL/GenBank/DDBJ whole genome shotgun (WGS) entry which is preliminary data.</text>
</comment>
<dbReference type="Gene3D" id="2.30.33.40">
    <property type="entry name" value="GroES chaperonin"/>
    <property type="match status" value="1"/>
</dbReference>
<proteinExistence type="predicted"/>
<gene>
    <name evidence="2" type="ORF">LCGC14_0598270</name>
</gene>
<dbReference type="SMART" id="SM00883">
    <property type="entry name" value="Cpn10"/>
    <property type="match status" value="1"/>
</dbReference>
<evidence type="ECO:0000313" key="2">
    <source>
        <dbReference type="EMBL" id="KKN53868.1"/>
    </source>
</evidence>
<dbReference type="GO" id="GO:0005524">
    <property type="term" value="F:ATP binding"/>
    <property type="evidence" value="ECO:0007669"/>
    <property type="project" value="InterPro"/>
</dbReference>
<organism evidence="2">
    <name type="scientific">marine sediment metagenome</name>
    <dbReference type="NCBI Taxonomy" id="412755"/>
    <lineage>
        <taxon>unclassified sequences</taxon>
        <taxon>metagenomes</taxon>
        <taxon>ecological metagenomes</taxon>
    </lineage>
</organism>